<dbReference type="Pfam" id="PF04203">
    <property type="entry name" value="Sortase"/>
    <property type="match status" value="1"/>
</dbReference>
<dbReference type="AlphaFoldDB" id="A0A413RMU9"/>
<feature type="active site" description="Acyl-thioester intermediate" evidence="2">
    <location>
        <position position="225"/>
    </location>
</feature>
<evidence type="ECO:0000256" key="1">
    <source>
        <dbReference type="ARBA" id="ARBA00022801"/>
    </source>
</evidence>
<reference evidence="4 5" key="1">
    <citation type="submission" date="2018-08" db="EMBL/GenBank/DDBJ databases">
        <title>Cellulomonas rhizosphaerae sp. nov., a novel actinomycete isolated from soil.</title>
        <authorList>
            <person name="Tian Y."/>
        </authorList>
    </citation>
    <scope>NUCLEOTIDE SEQUENCE [LARGE SCALE GENOMIC DNA]</scope>
    <source>
        <strain evidence="4 5">NEAU-TCZ24</strain>
    </source>
</reference>
<feature type="region of interest" description="Disordered" evidence="3">
    <location>
        <begin position="1"/>
        <end position="27"/>
    </location>
</feature>
<dbReference type="EMBL" id="QWKP01000171">
    <property type="protein sequence ID" value="RHA42623.1"/>
    <property type="molecule type" value="Genomic_DNA"/>
</dbReference>
<organism evidence="4 5">
    <name type="scientific">Cellulomonas rhizosphaerae</name>
    <dbReference type="NCBI Taxonomy" id="2293719"/>
    <lineage>
        <taxon>Bacteria</taxon>
        <taxon>Bacillati</taxon>
        <taxon>Actinomycetota</taxon>
        <taxon>Actinomycetes</taxon>
        <taxon>Micrococcales</taxon>
        <taxon>Cellulomonadaceae</taxon>
        <taxon>Cellulomonas</taxon>
    </lineage>
</organism>
<feature type="compositionally biased region" description="Basic and acidic residues" evidence="3">
    <location>
        <begin position="1"/>
        <end position="13"/>
    </location>
</feature>
<dbReference type="GO" id="GO:0016787">
    <property type="term" value="F:hydrolase activity"/>
    <property type="evidence" value="ECO:0007669"/>
    <property type="project" value="UniProtKB-KW"/>
</dbReference>
<dbReference type="InterPro" id="IPR023365">
    <property type="entry name" value="Sortase_dom-sf"/>
</dbReference>
<evidence type="ECO:0000256" key="3">
    <source>
        <dbReference type="SAM" id="MobiDB-lite"/>
    </source>
</evidence>
<evidence type="ECO:0000313" key="5">
    <source>
        <dbReference type="Proteomes" id="UP000283374"/>
    </source>
</evidence>
<gene>
    <name evidence="4" type="ORF">D1825_07165</name>
</gene>
<protein>
    <submittedName>
        <fullName evidence="4">Class F sortase</fullName>
    </submittedName>
</protein>
<evidence type="ECO:0000313" key="4">
    <source>
        <dbReference type="EMBL" id="RHA42623.1"/>
    </source>
</evidence>
<feature type="region of interest" description="Disordered" evidence="3">
    <location>
        <begin position="56"/>
        <end position="95"/>
    </location>
</feature>
<dbReference type="InterPro" id="IPR042001">
    <property type="entry name" value="Sortase_F"/>
</dbReference>
<dbReference type="Proteomes" id="UP000283374">
    <property type="component" value="Unassembled WGS sequence"/>
</dbReference>
<dbReference type="InterPro" id="IPR005754">
    <property type="entry name" value="Sortase"/>
</dbReference>
<sequence length="247" mass="25396">MATDDARAREKGGRHGSAPAPRPGRRRAVATVAGVALLLGGATAVVIGINDQQPAPPVPPAAEAPADPVDTPTATSTSTATSAPVPAPTETATEVAKKVPLPTTISIPSLDVTSKLLTLGLADDGTIAVPAKGKDYDRAAWFDGSPRPGANGPAVIEGHVDGDNGPSVFHDLGKITKGAKITVTREDGSKVHFVVDGVASYPKDDFPVTKVYANTKDPQLRLITCGGEFDRTTGHYVDNTVVFAHQA</sequence>
<dbReference type="SUPFAM" id="SSF63817">
    <property type="entry name" value="Sortase"/>
    <property type="match status" value="1"/>
</dbReference>
<dbReference type="CDD" id="cd05829">
    <property type="entry name" value="Sortase_F"/>
    <property type="match status" value="1"/>
</dbReference>
<accession>A0A413RMU9</accession>
<name>A0A413RMU9_9CELL</name>
<feature type="compositionally biased region" description="Low complexity" evidence="3">
    <location>
        <begin position="63"/>
        <end position="94"/>
    </location>
</feature>
<keyword evidence="1" id="KW-0378">Hydrolase</keyword>
<dbReference type="RefSeq" id="WP_118766755.1">
    <property type="nucleotide sequence ID" value="NZ_QWKP01000171.1"/>
</dbReference>
<proteinExistence type="predicted"/>
<evidence type="ECO:0000256" key="2">
    <source>
        <dbReference type="PIRSR" id="PIRSR605754-1"/>
    </source>
</evidence>
<dbReference type="NCBIfam" id="NF033748">
    <property type="entry name" value="class_F_sortase"/>
    <property type="match status" value="1"/>
</dbReference>
<comment type="caution">
    <text evidence="4">The sequence shown here is derived from an EMBL/GenBank/DDBJ whole genome shotgun (WGS) entry which is preliminary data.</text>
</comment>
<keyword evidence="5" id="KW-1185">Reference proteome</keyword>
<dbReference type="OrthoDB" id="525039at2"/>
<feature type="active site" description="Proton donor/acceptor" evidence="2">
    <location>
        <position position="159"/>
    </location>
</feature>
<dbReference type="Gene3D" id="2.40.260.10">
    <property type="entry name" value="Sortase"/>
    <property type="match status" value="1"/>
</dbReference>